<dbReference type="GO" id="GO:0005975">
    <property type="term" value="P:carbohydrate metabolic process"/>
    <property type="evidence" value="ECO:0007669"/>
    <property type="project" value="InterPro"/>
</dbReference>
<reference evidence="2" key="1">
    <citation type="submission" date="2021-09" db="EMBL/GenBank/DDBJ databases">
        <title>Genome analysis of Fictibacillus sp. KIGAM418 isolated from marine sediment.</title>
        <authorList>
            <person name="Seo M.-J."/>
            <person name="Cho E.-S."/>
            <person name="Hwang C.Y."/>
        </authorList>
    </citation>
    <scope>NUCLEOTIDE SEQUENCE</scope>
    <source>
        <strain evidence="2">KIGAM418</strain>
    </source>
</reference>
<comment type="caution">
    <text evidence="2">The sequence shown here is derived from an EMBL/GenBank/DDBJ whole genome shotgun (WGS) entry which is preliminary data.</text>
</comment>
<dbReference type="Pfam" id="PF01522">
    <property type="entry name" value="Polysacc_deac_1"/>
    <property type="match status" value="1"/>
</dbReference>
<proteinExistence type="predicted"/>
<dbReference type="PANTHER" id="PTHR10587:SF125">
    <property type="entry name" value="POLYSACCHARIDE DEACETYLASE YHEN-RELATED"/>
    <property type="match status" value="1"/>
</dbReference>
<dbReference type="InterPro" id="IPR050248">
    <property type="entry name" value="Polysacc_deacetylase_ArnD"/>
</dbReference>
<sequence length="231" mass="26334">MAAKTIGSLVLLYLAIMAMPMDENRAHAEQQTEHKKVYLTFDDGPSKTTGQLMKDLNDYGASATFFMLAPHMEQYPIETMRLAYSQNSVGCHGVTHDKDAFYHSESTVTGEMKTCRQTLENLTGIHSNLVRVPYGSVPYMKPEYVEALKRDGFIMWDWNVDSVDWGSKDDSWVNKTLQQVEQVEKNHHDPVILMHDKELTAKELPELLGALKKKGYEFSPISEKQEPVNFQ</sequence>
<gene>
    <name evidence="2" type="ORF">LCY76_22195</name>
</gene>
<dbReference type="RefSeq" id="WP_248254752.1">
    <property type="nucleotide sequence ID" value="NZ_JAIWJX010000002.1"/>
</dbReference>
<keyword evidence="3" id="KW-1185">Reference proteome</keyword>
<accession>A0A9X1XKM1</accession>
<organism evidence="2 3">
    <name type="scientific">Fictibacillus marinisediminis</name>
    <dbReference type="NCBI Taxonomy" id="2878389"/>
    <lineage>
        <taxon>Bacteria</taxon>
        <taxon>Bacillati</taxon>
        <taxon>Bacillota</taxon>
        <taxon>Bacilli</taxon>
        <taxon>Bacillales</taxon>
        <taxon>Fictibacillaceae</taxon>
        <taxon>Fictibacillus</taxon>
    </lineage>
</organism>
<dbReference type="PROSITE" id="PS51677">
    <property type="entry name" value="NODB"/>
    <property type="match status" value="1"/>
</dbReference>
<evidence type="ECO:0000313" key="3">
    <source>
        <dbReference type="Proteomes" id="UP001139011"/>
    </source>
</evidence>
<dbReference type="InterPro" id="IPR011330">
    <property type="entry name" value="Glyco_hydro/deAcase_b/a-brl"/>
</dbReference>
<dbReference type="Proteomes" id="UP001139011">
    <property type="component" value="Unassembled WGS sequence"/>
</dbReference>
<protein>
    <submittedName>
        <fullName evidence="2">Polysaccharide deacetylase</fullName>
    </submittedName>
</protein>
<dbReference type="InterPro" id="IPR002509">
    <property type="entry name" value="NODB_dom"/>
</dbReference>
<evidence type="ECO:0000313" key="2">
    <source>
        <dbReference type="EMBL" id="MCK6259289.1"/>
    </source>
</evidence>
<dbReference type="Gene3D" id="3.20.20.370">
    <property type="entry name" value="Glycoside hydrolase/deacetylase"/>
    <property type="match status" value="1"/>
</dbReference>
<dbReference type="GO" id="GO:0016810">
    <property type="term" value="F:hydrolase activity, acting on carbon-nitrogen (but not peptide) bonds"/>
    <property type="evidence" value="ECO:0007669"/>
    <property type="project" value="InterPro"/>
</dbReference>
<evidence type="ECO:0000259" key="1">
    <source>
        <dbReference type="PROSITE" id="PS51677"/>
    </source>
</evidence>
<dbReference type="SUPFAM" id="SSF88713">
    <property type="entry name" value="Glycoside hydrolase/deacetylase"/>
    <property type="match status" value="1"/>
</dbReference>
<dbReference type="CDD" id="cd10944">
    <property type="entry name" value="CE4_SmPgdA_like"/>
    <property type="match status" value="1"/>
</dbReference>
<dbReference type="AlphaFoldDB" id="A0A9X1XKM1"/>
<dbReference type="EMBL" id="JAIWJX010000002">
    <property type="protein sequence ID" value="MCK6259289.1"/>
    <property type="molecule type" value="Genomic_DNA"/>
</dbReference>
<dbReference type="PANTHER" id="PTHR10587">
    <property type="entry name" value="GLYCOSYL TRANSFERASE-RELATED"/>
    <property type="match status" value="1"/>
</dbReference>
<feature type="domain" description="NodB homology" evidence="1">
    <location>
        <begin position="35"/>
        <end position="219"/>
    </location>
</feature>
<name>A0A9X1XKM1_9BACL</name>